<evidence type="ECO:0000256" key="6">
    <source>
        <dbReference type="SAM" id="Phobius"/>
    </source>
</evidence>
<evidence type="ECO:0000313" key="8">
    <source>
        <dbReference type="Proteomes" id="UP000007796"/>
    </source>
</evidence>
<evidence type="ECO:0000256" key="1">
    <source>
        <dbReference type="ARBA" id="ARBA00004370"/>
    </source>
</evidence>
<gene>
    <name evidence="7" type="ORF">CMQ_3784</name>
</gene>
<reference evidence="7 8" key="1">
    <citation type="journal article" date="2011" name="Proc. Natl. Acad. Sci. U.S.A.">
        <title>Genome and transcriptome analyses of the mountain pine beetle-fungal symbiont Grosmannia clavigera, a lodgepole pine pathogen.</title>
        <authorList>
            <person name="DiGuistini S."/>
            <person name="Wang Y."/>
            <person name="Liao N.Y."/>
            <person name="Taylor G."/>
            <person name="Tanguay P."/>
            <person name="Feau N."/>
            <person name="Henrissat B."/>
            <person name="Chan S.K."/>
            <person name="Hesse-Orce U."/>
            <person name="Alamouti S.M."/>
            <person name="Tsui C.K.M."/>
            <person name="Docking R.T."/>
            <person name="Levasseur A."/>
            <person name="Haridas S."/>
            <person name="Robertson G."/>
            <person name="Birol I."/>
            <person name="Holt R.A."/>
            <person name="Marra M.A."/>
            <person name="Hamelin R.C."/>
            <person name="Hirst M."/>
            <person name="Jones S.J.M."/>
            <person name="Bohlmann J."/>
            <person name="Breuil C."/>
        </authorList>
    </citation>
    <scope>NUCLEOTIDE SEQUENCE [LARGE SCALE GENOMIC DNA]</scope>
    <source>
        <strain evidence="8">kw1407 / UAMH 11150</strain>
    </source>
</reference>
<dbReference type="STRING" id="655863.F0X939"/>
<evidence type="ECO:0000256" key="4">
    <source>
        <dbReference type="ARBA" id="ARBA00023136"/>
    </source>
</evidence>
<dbReference type="EMBL" id="GL629735">
    <property type="protein sequence ID" value="EFX05715.1"/>
    <property type="molecule type" value="Genomic_DNA"/>
</dbReference>
<protein>
    <submittedName>
        <fullName evidence="7">Uncharacterized protein</fullName>
    </submittedName>
</protein>
<evidence type="ECO:0000256" key="5">
    <source>
        <dbReference type="SAM" id="MobiDB-lite"/>
    </source>
</evidence>
<sequence>MQRRRSTPRKHYDSSGSPLITDSIGSGHASAANRAANTTSSRRTSAGIELRELPSHASSSSISRPFHRVADVPDNAYFPPSYHAQRVPFEDTPLIMKPLVSAVQAWSCFVISVFAIVILSTLGLLFRGNHHEMVGGMKDPENGPEVAATIFVAVLVYAGFLVFCGLQGMMHLRENRRGAIAL</sequence>
<dbReference type="GO" id="GO:0016020">
    <property type="term" value="C:membrane"/>
    <property type="evidence" value="ECO:0007669"/>
    <property type="project" value="UniProtKB-SubCell"/>
</dbReference>
<feature type="transmembrane region" description="Helical" evidence="6">
    <location>
        <begin position="146"/>
        <end position="166"/>
    </location>
</feature>
<proteinExistence type="predicted"/>
<keyword evidence="8" id="KW-1185">Reference proteome</keyword>
<name>F0X939_GROCL</name>
<dbReference type="Pfam" id="PF23489">
    <property type="entry name" value="V-ATPase_su_f"/>
    <property type="match status" value="1"/>
</dbReference>
<dbReference type="OrthoDB" id="67317at2759"/>
<comment type="subcellular location">
    <subcellularLocation>
        <location evidence="1">Membrane</location>
    </subcellularLocation>
</comment>
<dbReference type="InParanoid" id="F0X939"/>
<dbReference type="Proteomes" id="UP000007796">
    <property type="component" value="Unassembled WGS sequence"/>
</dbReference>
<evidence type="ECO:0000256" key="2">
    <source>
        <dbReference type="ARBA" id="ARBA00022692"/>
    </source>
</evidence>
<dbReference type="GeneID" id="25976922"/>
<dbReference type="RefSeq" id="XP_014175197.1">
    <property type="nucleotide sequence ID" value="XM_014319722.1"/>
</dbReference>
<evidence type="ECO:0000313" key="7">
    <source>
        <dbReference type="EMBL" id="EFX05715.1"/>
    </source>
</evidence>
<dbReference type="eggNOG" id="ENOG502S504">
    <property type="taxonomic scope" value="Eukaryota"/>
</dbReference>
<dbReference type="AlphaFoldDB" id="F0X939"/>
<feature type="compositionally biased region" description="Polar residues" evidence="5">
    <location>
        <begin position="14"/>
        <end position="24"/>
    </location>
</feature>
<organism evidence="8">
    <name type="scientific">Grosmannia clavigera (strain kw1407 / UAMH 11150)</name>
    <name type="common">Blue stain fungus</name>
    <name type="synonym">Graphiocladiella clavigera</name>
    <dbReference type="NCBI Taxonomy" id="655863"/>
    <lineage>
        <taxon>Eukaryota</taxon>
        <taxon>Fungi</taxon>
        <taxon>Dikarya</taxon>
        <taxon>Ascomycota</taxon>
        <taxon>Pezizomycotina</taxon>
        <taxon>Sordariomycetes</taxon>
        <taxon>Sordariomycetidae</taxon>
        <taxon>Ophiostomatales</taxon>
        <taxon>Ophiostomataceae</taxon>
        <taxon>Leptographium</taxon>
    </lineage>
</organism>
<dbReference type="InterPro" id="IPR056552">
    <property type="entry name" value="Ribonucl_Kappa"/>
</dbReference>
<evidence type="ECO:0000256" key="3">
    <source>
        <dbReference type="ARBA" id="ARBA00022989"/>
    </source>
</evidence>
<keyword evidence="2 6" id="KW-0812">Transmembrane</keyword>
<keyword evidence="4 6" id="KW-0472">Membrane</keyword>
<feature type="region of interest" description="Disordered" evidence="5">
    <location>
        <begin position="1"/>
        <end position="61"/>
    </location>
</feature>
<accession>F0X939</accession>
<feature type="transmembrane region" description="Helical" evidence="6">
    <location>
        <begin position="105"/>
        <end position="126"/>
    </location>
</feature>
<dbReference type="HOGENOM" id="CLU_115063_0_0_1"/>
<feature type="compositionally biased region" description="Low complexity" evidence="5">
    <location>
        <begin position="29"/>
        <end position="46"/>
    </location>
</feature>
<keyword evidence="3 6" id="KW-1133">Transmembrane helix</keyword>